<dbReference type="RefSeq" id="WP_243707018.1">
    <property type="nucleotide sequence ID" value="NZ_SMDF01000001.1"/>
</dbReference>
<proteinExistence type="predicted"/>
<evidence type="ECO:0000313" key="2">
    <source>
        <dbReference type="Proteomes" id="UP000295285"/>
    </source>
</evidence>
<accession>A0A4R4BKN0</accession>
<name>A0A4R4BKN0_BACTU</name>
<protein>
    <submittedName>
        <fullName evidence="1">Uncharacterized protein</fullName>
    </submittedName>
</protein>
<reference evidence="1 2" key="1">
    <citation type="submission" date="2019-03" db="EMBL/GenBank/DDBJ databases">
        <title>Above-ground endophytic microbial communities from plants in different locations in the United States.</title>
        <authorList>
            <person name="Frank C."/>
        </authorList>
    </citation>
    <scope>NUCLEOTIDE SEQUENCE [LARGE SCALE GENOMIC DNA]</scope>
    <source>
        <strain evidence="1 2">LP_2_YM</strain>
    </source>
</reference>
<comment type="caution">
    <text evidence="1">The sequence shown here is derived from an EMBL/GenBank/DDBJ whole genome shotgun (WGS) entry which is preliminary data.</text>
</comment>
<dbReference type="AlphaFoldDB" id="A0A4R4BKN0"/>
<gene>
    <name evidence="1" type="ORF">EC910_101321</name>
</gene>
<organism evidence="1 2">
    <name type="scientific">Bacillus thuringiensis</name>
    <dbReference type="NCBI Taxonomy" id="1428"/>
    <lineage>
        <taxon>Bacteria</taxon>
        <taxon>Bacillati</taxon>
        <taxon>Bacillota</taxon>
        <taxon>Bacilli</taxon>
        <taxon>Bacillales</taxon>
        <taxon>Bacillaceae</taxon>
        <taxon>Bacillus</taxon>
        <taxon>Bacillus cereus group</taxon>
    </lineage>
</organism>
<dbReference type="EMBL" id="SMDG01000001">
    <property type="protein sequence ID" value="TCW59691.1"/>
    <property type="molecule type" value="Genomic_DNA"/>
</dbReference>
<dbReference type="Proteomes" id="UP000295285">
    <property type="component" value="Unassembled WGS sequence"/>
</dbReference>
<sequence>MIKFNGQDVQVNKEKQKEEGIKRIEISLTEEGAVRTLSIERYAFALSGNKNRKKEENLIYENSFGNYLNIEGAVEHFYDSFPEEWGQMIDDYDGETSYLDKSHESIIVMENGLKLKIEISFDDDAEDKEDESWVCKAYKIS</sequence>
<evidence type="ECO:0000313" key="1">
    <source>
        <dbReference type="EMBL" id="TCW59691.1"/>
    </source>
</evidence>